<dbReference type="Proteomes" id="UP000299102">
    <property type="component" value="Unassembled WGS sequence"/>
</dbReference>
<reference evidence="2 3" key="1">
    <citation type="journal article" date="2019" name="Commun. Biol.">
        <title>The bagworm genome reveals a unique fibroin gene that provides high tensile strength.</title>
        <authorList>
            <person name="Kono N."/>
            <person name="Nakamura H."/>
            <person name="Ohtoshi R."/>
            <person name="Tomita M."/>
            <person name="Numata K."/>
            <person name="Arakawa K."/>
        </authorList>
    </citation>
    <scope>NUCLEOTIDE SEQUENCE [LARGE SCALE GENOMIC DNA]</scope>
</reference>
<evidence type="ECO:0000313" key="2">
    <source>
        <dbReference type="EMBL" id="GBP96135.1"/>
    </source>
</evidence>
<dbReference type="AlphaFoldDB" id="A0A4C2AAW6"/>
<name>A0A4C2AAW6_EUMVA</name>
<gene>
    <name evidence="2" type="ORF">EVAR_90065_1</name>
</gene>
<evidence type="ECO:0000256" key="1">
    <source>
        <dbReference type="SAM" id="MobiDB-lite"/>
    </source>
</evidence>
<proteinExistence type="predicted"/>
<accession>A0A4C2AAW6</accession>
<dbReference type="EMBL" id="BGZK01002740">
    <property type="protein sequence ID" value="GBP96135.1"/>
    <property type="molecule type" value="Genomic_DNA"/>
</dbReference>
<sequence>MSACRRSVHTKQPATRIKLSRYIPELMANSLLGTSSEHLRAGGKPVLAVLRKLFCYVILEGVMELNNYCTITVLSHAVANSAAARNRPVQPKTEDKDLPTSRRDDEAYSFLRQPIPPFIGYPIPIQASDNALVTFLDLRGSIECSDHLDDSFSLLKVYKIV</sequence>
<keyword evidence="3" id="KW-1185">Reference proteome</keyword>
<feature type="region of interest" description="Disordered" evidence="1">
    <location>
        <begin position="84"/>
        <end position="103"/>
    </location>
</feature>
<feature type="compositionally biased region" description="Basic and acidic residues" evidence="1">
    <location>
        <begin position="92"/>
        <end position="103"/>
    </location>
</feature>
<comment type="caution">
    <text evidence="2">The sequence shown here is derived from an EMBL/GenBank/DDBJ whole genome shotgun (WGS) entry which is preliminary data.</text>
</comment>
<evidence type="ECO:0000313" key="3">
    <source>
        <dbReference type="Proteomes" id="UP000299102"/>
    </source>
</evidence>
<protein>
    <submittedName>
        <fullName evidence="2">Uncharacterized protein</fullName>
    </submittedName>
</protein>
<organism evidence="2 3">
    <name type="scientific">Eumeta variegata</name>
    <name type="common">Bagworm moth</name>
    <name type="synonym">Eumeta japonica</name>
    <dbReference type="NCBI Taxonomy" id="151549"/>
    <lineage>
        <taxon>Eukaryota</taxon>
        <taxon>Metazoa</taxon>
        <taxon>Ecdysozoa</taxon>
        <taxon>Arthropoda</taxon>
        <taxon>Hexapoda</taxon>
        <taxon>Insecta</taxon>
        <taxon>Pterygota</taxon>
        <taxon>Neoptera</taxon>
        <taxon>Endopterygota</taxon>
        <taxon>Lepidoptera</taxon>
        <taxon>Glossata</taxon>
        <taxon>Ditrysia</taxon>
        <taxon>Tineoidea</taxon>
        <taxon>Psychidae</taxon>
        <taxon>Oiketicinae</taxon>
        <taxon>Eumeta</taxon>
    </lineage>
</organism>